<reference evidence="1" key="1">
    <citation type="submission" date="2020-12" db="EMBL/GenBank/DDBJ databases">
        <title>Enhanced detection system for hospital associated transmission using whole genome sequencing surveillance.</title>
        <authorList>
            <person name="Harrison L.H."/>
            <person name="Van Tyne D."/>
            <person name="Marsh J.W."/>
            <person name="Griffith M.P."/>
            <person name="Snyder D.J."/>
            <person name="Cooper V.S."/>
            <person name="Mustapha M."/>
        </authorList>
    </citation>
    <scope>NUCLEOTIDE SEQUENCE</scope>
    <source>
        <strain evidence="1">PSB00042</strain>
    </source>
</reference>
<evidence type="ECO:0000313" key="2">
    <source>
        <dbReference type="Proteomes" id="UP000637061"/>
    </source>
</evidence>
<dbReference type="AlphaFoldDB" id="A0A8I1EJR5"/>
<accession>A0A8I1EJR5</accession>
<evidence type="ECO:0000313" key="1">
    <source>
        <dbReference type="EMBL" id="MBI6886443.1"/>
    </source>
</evidence>
<sequence>MIVAPVDGGRLAAVLLGCVLLAGLGGAGGVWLASGHYRPLLDQANGEVSTCKAARDNLSGLAQEQGKALGDLTMAANVRQAGAEKAAGEAKASAGIDYAAANRLQQERTGGDQCTAAISIIDKELGL</sequence>
<dbReference type="RefSeq" id="WP_198747935.1">
    <property type="nucleotide sequence ID" value="NZ_JAEHTE010000032.1"/>
</dbReference>
<dbReference type="EMBL" id="JAEHTE010000032">
    <property type="protein sequence ID" value="MBI6886443.1"/>
    <property type="molecule type" value="Genomic_DNA"/>
</dbReference>
<gene>
    <name evidence="1" type="ORF">JEU22_21300</name>
</gene>
<protein>
    <submittedName>
        <fullName evidence="1">Uncharacterized protein</fullName>
    </submittedName>
</protein>
<comment type="caution">
    <text evidence="1">The sequence shown here is derived from an EMBL/GenBank/DDBJ whole genome shotgun (WGS) entry which is preliminary data.</text>
</comment>
<dbReference type="Proteomes" id="UP000637061">
    <property type="component" value="Unassembled WGS sequence"/>
</dbReference>
<name>A0A8I1EJR5_PSEPU</name>
<organism evidence="1 2">
    <name type="scientific">Pseudomonas putida</name>
    <name type="common">Arthrobacter siderocapsulatus</name>
    <dbReference type="NCBI Taxonomy" id="303"/>
    <lineage>
        <taxon>Bacteria</taxon>
        <taxon>Pseudomonadati</taxon>
        <taxon>Pseudomonadota</taxon>
        <taxon>Gammaproteobacteria</taxon>
        <taxon>Pseudomonadales</taxon>
        <taxon>Pseudomonadaceae</taxon>
        <taxon>Pseudomonas</taxon>
    </lineage>
</organism>
<proteinExistence type="predicted"/>